<evidence type="ECO:0000256" key="7">
    <source>
        <dbReference type="ARBA" id="ARBA00026057"/>
    </source>
</evidence>
<keyword evidence="3 9" id="KW-0547">Nucleotide-binding</keyword>
<dbReference type="SUPFAM" id="SSF81923">
    <property type="entry name" value="Double Clp-N motif"/>
    <property type="match status" value="1"/>
</dbReference>
<evidence type="ECO:0000256" key="1">
    <source>
        <dbReference type="ARBA" id="ARBA00008675"/>
    </source>
</evidence>
<dbReference type="SMART" id="SM00382">
    <property type="entry name" value="AAA"/>
    <property type="match status" value="2"/>
</dbReference>
<dbReference type="NCBIfam" id="TIGR03346">
    <property type="entry name" value="chaperone_ClpB"/>
    <property type="match status" value="1"/>
</dbReference>
<comment type="function">
    <text evidence="9">Part of a stress-induced multi-chaperone system, it is involved in the recovery of the cell from heat-induced damage, in cooperation with DnaK, DnaJ and GrpE.</text>
</comment>
<dbReference type="InterPro" id="IPR027417">
    <property type="entry name" value="P-loop_NTPase"/>
</dbReference>
<dbReference type="Gene3D" id="3.40.50.300">
    <property type="entry name" value="P-loop containing nucleotide triphosphate hydrolases"/>
    <property type="match status" value="3"/>
</dbReference>
<evidence type="ECO:0000256" key="4">
    <source>
        <dbReference type="ARBA" id="ARBA00022840"/>
    </source>
</evidence>
<dbReference type="Gene3D" id="1.10.1780.10">
    <property type="entry name" value="Clp, N-terminal domain"/>
    <property type="match status" value="1"/>
</dbReference>
<dbReference type="PRINTS" id="PR00300">
    <property type="entry name" value="CLPPROTEASEA"/>
</dbReference>
<comment type="subunit">
    <text evidence="7">Homohexamer. The oligomerization is ATP-dependent.</text>
</comment>
<feature type="region of interest" description="Disordered" evidence="10">
    <location>
        <begin position="859"/>
        <end position="885"/>
    </location>
</feature>
<dbReference type="Pfam" id="PF00004">
    <property type="entry name" value="AAA"/>
    <property type="match status" value="1"/>
</dbReference>
<dbReference type="InterPro" id="IPR001270">
    <property type="entry name" value="ClpA/B"/>
</dbReference>
<evidence type="ECO:0000256" key="10">
    <source>
        <dbReference type="SAM" id="MobiDB-lite"/>
    </source>
</evidence>
<evidence type="ECO:0000256" key="9">
    <source>
        <dbReference type="RuleBase" id="RU362034"/>
    </source>
</evidence>
<accession>A0ABU7R8R6</accession>
<dbReference type="InterPro" id="IPR004176">
    <property type="entry name" value="Clp_R_N"/>
</dbReference>
<comment type="subunit">
    <text evidence="9">Homohexamer; The oligomerization is ATP-dependent.</text>
</comment>
<dbReference type="RefSeq" id="WP_330957755.1">
    <property type="nucleotide sequence ID" value="NZ_JAZGJQ010000002.1"/>
</dbReference>
<dbReference type="SUPFAM" id="SSF52540">
    <property type="entry name" value="P-loop containing nucleoside triphosphate hydrolases"/>
    <property type="match status" value="2"/>
</dbReference>
<sequence length="885" mass="96860">MNINKWAVTAQEALQSAVGVASDSEAGAVEPIHLLKALLTSGERNINAIIERVGADPNSISEQVDSAIARQPKVSGDSGQMGMSNDFVRLANSAEKLAGKMGDSYVTSEHLLCALAADKSAAGSVLNAAGVTAKRVEEAYNDLRGDERVTSQDAKPQFEALEQYGRNVTDLARQGKLDPVVGRVEEIRRTIQVLSRRTKNNPVLIGEPGVGKTAIVEGLAQRIVSGDVPSTIRDKELVELDMSALVAGAKYRGEFEDRLKSVLKEVEKSDGRIILFIDELHTIVGAGATEGSMDAGNILKPALARGTLHMIGATTLNEYHKYIEKDQALARRFQPVMVGEPSVEETISILRGIKDKYEQHHRVRITDAALVSAADLSNRYISDRFLPDKAIDLVDEAASRLRMELDSMPADIDAVDRDLTQKQIEEQALMKEDDEASKERLAKLRKEIATTREKLDGMKAKWQNEKGAIDRVQDLKSQIEDAKVEMERVTREGDLARASELRYSTIPTLQRQYDDAERALSDKKEEGGLLKEEVTSEEIAEVVSSWTGVPVSKMMQGEMEKLKNLEGELHKRVVGQNEAVSAVAAAVRRSRAGLSDPNRPIGSFFFLGPTGVGKTELAKALAECLFDDERALIRIDMSEYMEKFSVQRLIGAPPGYVGYDEGGQLTEAVRRRPYSVILLDEMEKAHPDVFNILLQVLDDGRLTDGQGRLVSFKNTIIIMTSNVGSQFIAQANAQSDPDEVQRQVNDALRQTFKPEFLNRIDDVVVFHPLGLDDIEKIVDIQLKDVRERLAKERITLRLTDAAVGSLAIDGLDPVYGARPLKRLIQRQVVDNVANLIISGEVGEGDTVLVDAAKDGSGLTAARVASSEPSSEGAGDGEPVEPDDVE</sequence>
<dbReference type="PANTHER" id="PTHR11638:SF18">
    <property type="entry name" value="HEAT SHOCK PROTEIN 104"/>
    <property type="match status" value="1"/>
</dbReference>
<keyword evidence="2 8" id="KW-0677">Repeat</keyword>
<dbReference type="Proteomes" id="UP001332931">
    <property type="component" value="Unassembled WGS sequence"/>
</dbReference>
<dbReference type="InterPro" id="IPR036628">
    <property type="entry name" value="Clp_N_dom_sf"/>
</dbReference>
<evidence type="ECO:0000313" key="12">
    <source>
        <dbReference type="EMBL" id="MEE6146988.1"/>
    </source>
</evidence>
<dbReference type="InterPro" id="IPR050130">
    <property type="entry name" value="ClpA_ClpB"/>
</dbReference>
<dbReference type="InterPro" id="IPR003593">
    <property type="entry name" value="AAA+_ATPase"/>
</dbReference>
<comment type="subcellular location">
    <subcellularLocation>
        <location evidence="9">Cytoplasm</location>
    </subcellularLocation>
</comment>
<dbReference type="PROSITE" id="PS00870">
    <property type="entry name" value="CLPAB_1"/>
    <property type="match status" value="1"/>
</dbReference>
<proteinExistence type="inferred from homology"/>
<evidence type="ECO:0000256" key="6">
    <source>
        <dbReference type="ARBA" id="ARBA00023186"/>
    </source>
</evidence>
<dbReference type="Gene3D" id="1.10.8.60">
    <property type="match status" value="1"/>
</dbReference>
<keyword evidence="13" id="KW-1185">Reference proteome</keyword>
<dbReference type="InterPro" id="IPR041546">
    <property type="entry name" value="ClpA/ClpB_AAA_lid"/>
</dbReference>
<dbReference type="CDD" id="cd19499">
    <property type="entry name" value="RecA-like_ClpB_Hsp104-like"/>
    <property type="match status" value="1"/>
</dbReference>
<reference evidence="12 13" key="1">
    <citation type="submission" date="2024-01" db="EMBL/GenBank/DDBJ databases">
        <title>Description of Olsenella sp. nov., isolated from pig feces.</title>
        <authorList>
            <person name="Chang Y.-H."/>
        </authorList>
    </citation>
    <scope>NUCLEOTIDE SEQUENCE [LARGE SCALE GENOMIC DNA]</scope>
    <source>
        <strain evidence="12 13">YH-ols2223</strain>
    </source>
</reference>
<keyword evidence="6 9" id="KW-0143">Chaperone</keyword>
<dbReference type="InterPro" id="IPR018368">
    <property type="entry name" value="ClpA/B_CS1"/>
</dbReference>
<evidence type="ECO:0000256" key="5">
    <source>
        <dbReference type="ARBA" id="ARBA00023054"/>
    </source>
</evidence>
<keyword evidence="9" id="KW-0346">Stress response</keyword>
<gene>
    <name evidence="9 12" type="primary">clpB</name>
    <name evidence="12" type="ORF">VXJ25_03095</name>
</gene>
<dbReference type="Pfam" id="PF02861">
    <property type="entry name" value="Clp_N"/>
    <property type="match status" value="1"/>
</dbReference>
<dbReference type="CDD" id="cd00009">
    <property type="entry name" value="AAA"/>
    <property type="match status" value="1"/>
</dbReference>
<dbReference type="Pfam" id="PF10431">
    <property type="entry name" value="ClpB_D2-small"/>
    <property type="match status" value="1"/>
</dbReference>
<keyword evidence="9" id="KW-0963">Cytoplasm</keyword>
<name>A0ABU7R8R6_9ACTN</name>
<protein>
    <recommendedName>
        <fullName evidence="9">Chaperone protein ClpB</fullName>
    </recommendedName>
</protein>
<dbReference type="PROSITE" id="PS51903">
    <property type="entry name" value="CLP_R"/>
    <property type="match status" value="1"/>
</dbReference>
<feature type="domain" description="Clp R" evidence="11">
    <location>
        <begin position="3"/>
        <end position="146"/>
    </location>
</feature>
<dbReference type="InterPro" id="IPR019489">
    <property type="entry name" value="Clp_ATPase_C"/>
</dbReference>
<keyword evidence="4 9" id="KW-0067">ATP-binding</keyword>
<dbReference type="InterPro" id="IPR017730">
    <property type="entry name" value="Chaperonin_ClpB"/>
</dbReference>
<dbReference type="Pfam" id="PF17871">
    <property type="entry name" value="AAA_lid_9"/>
    <property type="match status" value="1"/>
</dbReference>
<comment type="similarity">
    <text evidence="1 9">Belongs to the ClpA/ClpB family.</text>
</comment>
<comment type="caution">
    <text evidence="12">The sequence shown here is derived from an EMBL/GenBank/DDBJ whole genome shotgun (WGS) entry which is preliminary data.</text>
</comment>
<dbReference type="InterPro" id="IPR003959">
    <property type="entry name" value="ATPase_AAA_core"/>
</dbReference>
<evidence type="ECO:0000259" key="11">
    <source>
        <dbReference type="PROSITE" id="PS51903"/>
    </source>
</evidence>
<organism evidence="12 13">
    <name type="scientific">Olsenella absiana</name>
    <dbReference type="NCBI Taxonomy" id="3115222"/>
    <lineage>
        <taxon>Bacteria</taxon>
        <taxon>Bacillati</taxon>
        <taxon>Actinomycetota</taxon>
        <taxon>Coriobacteriia</taxon>
        <taxon>Coriobacteriales</taxon>
        <taxon>Atopobiaceae</taxon>
        <taxon>Olsenella</taxon>
    </lineage>
</organism>
<dbReference type="EMBL" id="JAZGJQ010000002">
    <property type="protein sequence ID" value="MEE6146988.1"/>
    <property type="molecule type" value="Genomic_DNA"/>
</dbReference>
<evidence type="ECO:0000256" key="8">
    <source>
        <dbReference type="PROSITE-ProRule" id="PRU01251"/>
    </source>
</evidence>
<feature type="coiled-coil region" evidence="9">
    <location>
        <begin position="434"/>
        <end position="526"/>
    </location>
</feature>
<evidence type="ECO:0000256" key="3">
    <source>
        <dbReference type="ARBA" id="ARBA00022741"/>
    </source>
</evidence>
<dbReference type="PANTHER" id="PTHR11638">
    <property type="entry name" value="ATP-DEPENDENT CLP PROTEASE"/>
    <property type="match status" value="1"/>
</dbReference>
<evidence type="ECO:0000256" key="2">
    <source>
        <dbReference type="ARBA" id="ARBA00022737"/>
    </source>
</evidence>
<evidence type="ECO:0000313" key="13">
    <source>
        <dbReference type="Proteomes" id="UP001332931"/>
    </source>
</evidence>
<dbReference type="Pfam" id="PF07724">
    <property type="entry name" value="AAA_2"/>
    <property type="match status" value="1"/>
</dbReference>
<dbReference type="SMART" id="SM01086">
    <property type="entry name" value="ClpB_D2-small"/>
    <property type="match status" value="1"/>
</dbReference>
<keyword evidence="5 9" id="KW-0175">Coiled coil</keyword>